<keyword evidence="7 18" id="KW-0645">Protease</keyword>
<dbReference type="InterPro" id="IPR036034">
    <property type="entry name" value="PDZ_sf"/>
</dbReference>
<keyword evidence="12" id="KW-0809">Transit peptide</keyword>
<dbReference type="GO" id="GO:0006508">
    <property type="term" value="P:proteolysis"/>
    <property type="evidence" value="ECO:0007669"/>
    <property type="project" value="UniProtKB-KW"/>
</dbReference>
<accession>A0A2G8L1A3</accession>
<keyword evidence="9" id="KW-0053">Apoptosis</keyword>
<dbReference type="InterPro" id="IPR001940">
    <property type="entry name" value="Peptidase_S1C"/>
</dbReference>
<evidence type="ECO:0000256" key="7">
    <source>
        <dbReference type="ARBA" id="ARBA00022670"/>
    </source>
</evidence>
<evidence type="ECO:0000256" key="5">
    <source>
        <dbReference type="ARBA" id="ARBA00013033"/>
    </source>
</evidence>
<reference evidence="18 19" key="1">
    <citation type="journal article" date="2017" name="PLoS Biol.">
        <title>The sea cucumber genome provides insights into morphological evolution and visceral regeneration.</title>
        <authorList>
            <person name="Zhang X."/>
            <person name="Sun L."/>
            <person name="Yuan J."/>
            <person name="Sun Y."/>
            <person name="Gao Y."/>
            <person name="Zhang L."/>
            <person name="Li S."/>
            <person name="Dai H."/>
            <person name="Hamel J.F."/>
            <person name="Liu C."/>
            <person name="Yu Y."/>
            <person name="Liu S."/>
            <person name="Lin W."/>
            <person name="Guo K."/>
            <person name="Jin S."/>
            <person name="Xu P."/>
            <person name="Storey K.B."/>
            <person name="Huan P."/>
            <person name="Zhang T."/>
            <person name="Zhou Y."/>
            <person name="Zhang J."/>
            <person name="Lin C."/>
            <person name="Li X."/>
            <person name="Xing L."/>
            <person name="Huo D."/>
            <person name="Sun M."/>
            <person name="Wang L."/>
            <person name="Mercier A."/>
            <person name="Li F."/>
            <person name="Yang H."/>
            <person name="Xiang J."/>
        </authorList>
    </citation>
    <scope>NUCLEOTIDE SEQUENCE [LARGE SCALE GENOMIC DNA]</scope>
    <source>
        <strain evidence="18">Shaxun</strain>
        <tissue evidence="18">Muscle</tissue>
    </source>
</reference>
<name>A0A2G8L1A3_STIJA</name>
<sequence>MAAPMRGLFFFARSTSRPSSASFLLKGSQKCIVCPQNVIVRNISQDQARKNKLVFYKTIGKFAALFVLLGVTSPYWSQLQHAGTSWEPRRDKKRRKIAAERAALERSDESGSSNVNHGLLPAVKAAEVVEGHEGIGYVPPRSKRFNFIADAVEVAAPAVVYIEIHGRIPLRRDKVPIANGSGFIVSADGLILTNAHVVANKMVRNQEVMVKLYDGRMVKGDVIAIDSVSDLAAIKVYTSDKLPTLRMGRSGKLRPGEWVIAMGSPLALSDTITAGIVSTVNRTSKELGLNKDINYIQTDASINVGNSGGPLVNLDGEAIGINTMMVTAGISFAIPSDYAKDFLDKVRNLQLSEKGDPEKGSSGMYDKFFGSKSSPAKDFSEGVKRGYLGITMLTLSPHILSDLQQRAVEFPDVTHGVLVYRIVIGSPAQMSGLKAGDVITHMDSQPIKSAEDVYRVVHASKPINVTIVRGREVIKVKVTPD</sequence>
<evidence type="ECO:0000256" key="6">
    <source>
        <dbReference type="ARBA" id="ARBA00016929"/>
    </source>
</evidence>
<evidence type="ECO:0000256" key="12">
    <source>
        <dbReference type="ARBA" id="ARBA00022946"/>
    </source>
</evidence>
<evidence type="ECO:0000256" key="4">
    <source>
        <dbReference type="ARBA" id="ARBA00010541"/>
    </source>
</evidence>
<evidence type="ECO:0000313" key="18">
    <source>
        <dbReference type="EMBL" id="PIK54002.1"/>
    </source>
</evidence>
<proteinExistence type="inferred from homology"/>
<evidence type="ECO:0000256" key="2">
    <source>
        <dbReference type="ARBA" id="ARBA00004304"/>
    </source>
</evidence>
<evidence type="ECO:0000256" key="13">
    <source>
        <dbReference type="ARBA" id="ARBA00022989"/>
    </source>
</evidence>
<comment type="caution">
    <text evidence="18">The sequence shown here is derived from an EMBL/GenBank/DDBJ whole genome shotgun (WGS) entry which is preliminary data.</text>
</comment>
<keyword evidence="16" id="KW-0865">Zymogen</keyword>
<dbReference type="GO" id="GO:0005758">
    <property type="term" value="C:mitochondrial intermembrane space"/>
    <property type="evidence" value="ECO:0007669"/>
    <property type="project" value="UniProtKB-SubCell"/>
</dbReference>
<evidence type="ECO:0000256" key="15">
    <source>
        <dbReference type="ARBA" id="ARBA00023136"/>
    </source>
</evidence>
<protein>
    <recommendedName>
        <fullName evidence="6">Serine protease HTRA2, mitochondrial</fullName>
        <ecNumber evidence="5">3.4.21.108</ecNumber>
    </recommendedName>
</protein>
<dbReference type="Gene3D" id="2.30.42.10">
    <property type="match status" value="1"/>
</dbReference>
<organism evidence="18 19">
    <name type="scientific">Stichopus japonicus</name>
    <name type="common">Sea cucumber</name>
    <dbReference type="NCBI Taxonomy" id="307972"/>
    <lineage>
        <taxon>Eukaryota</taxon>
        <taxon>Metazoa</taxon>
        <taxon>Echinodermata</taxon>
        <taxon>Eleutherozoa</taxon>
        <taxon>Echinozoa</taxon>
        <taxon>Holothuroidea</taxon>
        <taxon>Aspidochirotacea</taxon>
        <taxon>Aspidochirotida</taxon>
        <taxon>Stichopodidae</taxon>
        <taxon>Apostichopus</taxon>
    </lineage>
</organism>
<evidence type="ECO:0000256" key="8">
    <source>
        <dbReference type="ARBA" id="ARBA00022692"/>
    </source>
</evidence>
<comment type="subcellular location">
    <subcellularLocation>
        <location evidence="3">Mitochondrion intermembrane space</location>
    </subcellularLocation>
    <subcellularLocation>
        <location evidence="2">Mitochondrion membrane</location>
        <topology evidence="2">Single-pass membrane protein</topology>
    </subcellularLocation>
</comment>
<dbReference type="GO" id="GO:0006915">
    <property type="term" value="P:apoptotic process"/>
    <property type="evidence" value="ECO:0007669"/>
    <property type="project" value="UniProtKB-KW"/>
</dbReference>
<evidence type="ECO:0000256" key="16">
    <source>
        <dbReference type="ARBA" id="ARBA00023145"/>
    </source>
</evidence>
<dbReference type="PANTHER" id="PTHR22939">
    <property type="entry name" value="SERINE PROTEASE FAMILY S1C HTRA-RELATED"/>
    <property type="match status" value="1"/>
</dbReference>
<dbReference type="FunFam" id="2.40.10.120:FF:000004">
    <property type="entry name" value="Serine protease HTRA2, mitochondrial"/>
    <property type="match status" value="1"/>
</dbReference>
<dbReference type="SUPFAM" id="SSF50494">
    <property type="entry name" value="Trypsin-like serine proteases"/>
    <property type="match status" value="1"/>
</dbReference>
<dbReference type="InterPro" id="IPR001478">
    <property type="entry name" value="PDZ"/>
</dbReference>
<dbReference type="PANTHER" id="PTHR22939:SF129">
    <property type="entry name" value="SERINE PROTEASE HTRA2, MITOCHONDRIAL"/>
    <property type="match status" value="1"/>
</dbReference>
<dbReference type="Proteomes" id="UP000230750">
    <property type="component" value="Unassembled WGS sequence"/>
</dbReference>
<dbReference type="EC" id="3.4.21.108" evidence="5"/>
<keyword evidence="8" id="KW-0812">Transmembrane</keyword>
<evidence type="ECO:0000256" key="1">
    <source>
        <dbReference type="ARBA" id="ARBA00001760"/>
    </source>
</evidence>
<dbReference type="Gene3D" id="2.40.10.120">
    <property type="match status" value="1"/>
</dbReference>
<evidence type="ECO:0000256" key="10">
    <source>
        <dbReference type="ARBA" id="ARBA00022801"/>
    </source>
</evidence>
<dbReference type="GO" id="GO:0031966">
    <property type="term" value="C:mitochondrial membrane"/>
    <property type="evidence" value="ECO:0007669"/>
    <property type="project" value="UniProtKB-SubCell"/>
</dbReference>
<dbReference type="AlphaFoldDB" id="A0A2G8L1A3"/>
<evidence type="ECO:0000259" key="17">
    <source>
        <dbReference type="PROSITE" id="PS50106"/>
    </source>
</evidence>
<dbReference type="GO" id="GO:0007005">
    <property type="term" value="P:mitochondrion organization"/>
    <property type="evidence" value="ECO:0007669"/>
    <property type="project" value="UniProtKB-ARBA"/>
</dbReference>
<keyword evidence="10" id="KW-0378">Hydrolase</keyword>
<comment type="catalytic activity">
    <reaction evidence="1">
        <text>Cleavage of non-polar aliphatic amino-acids at the P1 position, with a preference for Val, Ile and Met. At the P2 and P3 positions, Arg is selected most strongly with a secondary preference for other hydrophilic residues.</text>
        <dbReference type="EC" id="3.4.21.108"/>
    </reaction>
</comment>
<dbReference type="SMART" id="SM00228">
    <property type="entry name" value="PDZ"/>
    <property type="match status" value="1"/>
</dbReference>
<dbReference type="PROSITE" id="PS50106">
    <property type="entry name" value="PDZ"/>
    <property type="match status" value="1"/>
</dbReference>
<dbReference type="SUPFAM" id="SSF50156">
    <property type="entry name" value="PDZ domain-like"/>
    <property type="match status" value="1"/>
</dbReference>
<dbReference type="GO" id="GO:0004252">
    <property type="term" value="F:serine-type endopeptidase activity"/>
    <property type="evidence" value="ECO:0007669"/>
    <property type="project" value="InterPro"/>
</dbReference>
<feature type="domain" description="PDZ" evidence="17">
    <location>
        <begin position="384"/>
        <end position="471"/>
    </location>
</feature>
<evidence type="ECO:0000256" key="9">
    <source>
        <dbReference type="ARBA" id="ARBA00022703"/>
    </source>
</evidence>
<evidence type="ECO:0000256" key="11">
    <source>
        <dbReference type="ARBA" id="ARBA00022825"/>
    </source>
</evidence>
<dbReference type="OrthoDB" id="4217619at2759"/>
<keyword evidence="14" id="KW-0496">Mitochondrion</keyword>
<dbReference type="EMBL" id="MRZV01000267">
    <property type="protein sequence ID" value="PIK54002.1"/>
    <property type="molecule type" value="Genomic_DNA"/>
</dbReference>
<keyword evidence="11" id="KW-0720">Serine protease</keyword>
<evidence type="ECO:0000256" key="14">
    <source>
        <dbReference type="ARBA" id="ARBA00023128"/>
    </source>
</evidence>
<dbReference type="Pfam" id="PF13180">
    <property type="entry name" value="PDZ_2"/>
    <property type="match status" value="1"/>
</dbReference>
<comment type="similarity">
    <text evidence="4">Belongs to the peptidase S1C family.</text>
</comment>
<dbReference type="InterPro" id="IPR009003">
    <property type="entry name" value="Peptidase_S1_PA"/>
</dbReference>
<keyword evidence="13" id="KW-1133">Transmembrane helix</keyword>
<evidence type="ECO:0000256" key="3">
    <source>
        <dbReference type="ARBA" id="ARBA00004569"/>
    </source>
</evidence>
<dbReference type="PRINTS" id="PR00834">
    <property type="entry name" value="PROTEASES2C"/>
</dbReference>
<evidence type="ECO:0000313" key="19">
    <source>
        <dbReference type="Proteomes" id="UP000230750"/>
    </source>
</evidence>
<keyword evidence="15" id="KW-0472">Membrane</keyword>
<gene>
    <name evidence="18" type="ORF">BSL78_09087</name>
</gene>
<dbReference type="Pfam" id="PF13365">
    <property type="entry name" value="Trypsin_2"/>
    <property type="match status" value="1"/>
</dbReference>
<dbReference type="GO" id="GO:0043065">
    <property type="term" value="P:positive regulation of apoptotic process"/>
    <property type="evidence" value="ECO:0007669"/>
    <property type="project" value="TreeGrafter"/>
</dbReference>
<dbReference type="STRING" id="307972.A0A2G8L1A3"/>
<keyword evidence="19" id="KW-1185">Reference proteome</keyword>